<feature type="signal peptide" evidence="1">
    <location>
        <begin position="1"/>
        <end position="31"/>
    </location>
</feature>
<dbReference type="RefSeq" id="WP_143069651.1">
    <property type="nucleotide sequence ID" value="NZ_FOHS01000001.1"/>
</dbReference>
<reference evidence="3" key="1">
    <citation type="submission" date="2016-10" db="EMBL/GenBank/DDBJ databases">
        <authorList>
            <person name="Varghese N."/>
            <person name="Submissions S."/>
        </authorList>
    </citation>
    <scope>NUCLEOTIDE SEQUENCE [LARGE SCALE GENOMIC DNA]</scope>
    <source>
        <strain evidence="3">DSM 15310</strain>
    </source>
</reference>
<dbReference type="EMBL" id="FOHS01000001">
    <property type="protein sequence ID" value="SES76119.1"/>
    <property type="molecule type" value="Genomic_DNA"/>
</dbReference>
<evidence type="ECO:0008006" key="4">
    <source>
        <dbReference type="Google" id="ProtNLM"/>
    </source>
</evidence>
<protein>
    <recommendedName>
        <fullName evidence="4">MG2 domain-containing protein</fullName>
    </recommendedName>
</protein>
<organism evidence="2 3">
    <name type="scientific">Hymenobacter actinosclerus</name>
    <dbReference type="NCBI Taxonomy" id="82805"/>
    <lineage>
        <taxon>Bacteria</taxon>
        <taxon>Pseudomonadati</taxon>
        <taxon>Bacteroidota</taxon>
        <taxon>Cytophagia</taxon>
        <taxon>Cytophagales</taxon>
        <taxon>Hymenobacteraceae</taxon>
        <taxon>Hymenobacter</taxon>
    </lineage>
</organism>
<keyword evidence="1" id="KW-0732">Signal</keyword>
<keyword evidence="3" id="KW-1185">Reference proteome</keyword>
<dbReference type="AlphaFoldDB" id="A0A1H9Z3M8"/>
<sequence>MLCLPRFPFPLHRTGGLLLAGLLGLATAAAAQAPLDSLGGLTGQLARHARQLPREELFLHFDRPLYLSGETMWFKLYATGGPQGRPQALSSVAYVEVLDAGRRPVLRGKVPLREATGQGTFLLPASLPSGRYTVRAYTRWMRNFGPQAFFHGTVTVVNTFAASGAVPAPDSAALEARFFPEGGELVRGLRSKVAFKVTDKRGRAVAATGTVLDAQGTAVANFSTRRGGMGSFEFTPATGAGAYSAVINRAAGPGQPRPQAFTSRLPAVREQGYVLSLAPAASPGQLLLTVQSTPGQPETVLLLAHARQQAALARPLRLQNGRAELVVNQRELPDGVSRFTLFSEARQPLAERLFFQRPRHGLALTARPDQPRYSPRAKVSLNVAATNAAGPASLSVAVYRLDSLSAATNPTIDQYLGLTSELRGSVENPGYYFAATGPEAEAATDELLLVQGWSRFTWADVLRPAAGPPAFQPELYGPVVQARLTRANSEEPRAGLTTYFSSPSRVVRLYTDYSDANGLLRFEPGNLYGPQTVMLQTDPRQDSTARITLLDPYSEQFATLPTPPAFDLTTRFRTDYARRHLQAQVQTVFAGRKYDRYRVMPTDSVPFYGRPDATYPLDSYTRFKVFEEVLREYVPGVIVRIRNDGFHLMTMDNISKSLFQENPLVLLDGVPVFNVNKIMAMNPLKVQRLDVVNSRYFQGEAAYDGIVSFRTYKGNLEGFQLDPRVLIQEYEGLQEKREFYAPRYDTPEQQRSRRPDMRELLYWNPAVTVAGSGTAPQPLEFFTGDQPGRYLIEVQGLDATGAAGSSRSTFEVQPAL</sequence>
<evidence type="ECO:0000313" key="2">
    <source>
        <dbReference type="EMBL" id="SES76119.1"/>
    </source>
</evidence>
<evidence type="ECO:0000256" key="1">
    <source>
        <dbReference type="SAM" id="SignalP"/>
    </source>
</evidence>
<evidence type="ECO:0000313" key="3">
    <source>
        <dbReference type="Proteomes" id="UP000198697"/>
    </source>
</evidence>
<gene>
    <name evidence="2" type="ORF">SAMN04487998_0191</name>
</gene>
<proteinExistence type="predicted"/>
<dbReference type="Gene3D" id="2.60.40.1930">
    <property type="match status" value="1"/>
</dbReference>
<dbReference type="STRING" id="82805.SAMN04487998_0191"/>
<name>A0A1H9Z3M8_9BACT</name>
<feature type="chain" id="PRO_5011652041" description="MG2 domain-containing protein" evidence="1">
    <location>
        <begin position="32"/>
        <end position="816"/>
    </location>
</feature>
<accession>A0A1H9Z3M8</accession>
<dbReference type="Proteomes" id="UP000198697">
    <property type="component" value="Unassembled WGS sequence"/>
</dbReference>
<dbReference type="OrthoDB" id="679547at2"/>